<protein>
    <submittedName>
        <fullName evidence="3">Signal transducer and activator of transcription 1a isoform X1</fullName>
    </submittedName>
</protein>
<sequence length="180" mass="20682">MKIQLACLLLVLLSATELCKALDFYQKHVVYRMDPEECDDKMERINKNTGGQKPINTFLLITRDEADKICANNVDKLQSLQQVRQHLKKLEELEQKFTYDSDSITQKKAFLEARALELLNNLFSKFLVKLQESRACLTSEPFPQGCYREERVVLVWECCFTSTLLPVSGAWVSGRGKGRS</sequence>
<gene>
    <name evidence="3" type="ORF">AKAME5_001499000</name>
</gene>
<feature type="domain" description="STAT transcription factor all-alpha" evidence="2">
    <location>
        <begin position="78"/>
        <end position="119"/>
    </location>
</feature>
<dbReference type="InterPro" id="IPR015988">
    <property type="entry name" value="STAT_TF_CC"/>
</dbReference>
<dbReference type="GO" id="GO:0006355">
    <property type="term" value="P:regulation of DNA-templated transcription"/>
    <property type="evidence" value="ECO:0007669"/>
    <property type="project" value="InterPro"/>
</dbReference>
<dbReference type="GO" id="GO:0007165">
    <property type="term" value="P:signal transduction"/>
    <property type="evidence" value="ECO:0007669"/>
    <property type="project" value="InterPro"/>
</dbReference>
<dbReference type="SUPFAM" id="SSF47655">
    <property type="entry name" value="STAT"/>
    <property type="match status" value="1"/>
</dbReference>
<name>A0AAD3RCW4_LATJO</name>
<dbReference type="InterPro" id="IPR036816">
    <property type="entry name" value="RNaseA-like_dom_sf"/>
</dbReference>
<dbReference type="InterPro" id="IPR013800">
    <property type="entry name" value="STAT_TF_alpha"/>
</dbReference>
<proteinExistence type="predicted"/>
<evidence type="ECO:0000259" key="2">
    <source>
        <dbReference type="Pfam" id="PF01017"/>
    </source>
</evidence>
<feature type="signal peptide" evidence="1">
    <location>
        <begin position="1"/>
        <end position="21"/>
    </location>
</feature>
<dbReference type="EMBL" id="BRZM01000061">
    <property type="protein sequence ID" value="GLD63360.1"/>
    <property type="molecule type" value="Genomic_DNA"/>
</dbReference>
<keyword evidence="1" id="KW-0732">Signal</keyword>
<dbReference type="SUPFAM" id="SSF54076">
    <property type="entry name" value="RNase A-like"/>
    <property type="match status" value="1"/>
</dbReference>
<comment type="caution">
    <text evidence="3">The sequence shown here is derived from an EMBL/GenBank/DDBJ whole genome shotgun (WGS) entry which is preliminary data.</text>
</comment>
<dbReference type="Pfam" id="PF01017">
    <property type="entry name" value="STAT_alpha"/>
    <property type="match status" value="1"/>
</dbReference>
<evidence type="ECO:0000256" key="1">
    <source>
        <dbReference type="SAM" id="SignalP"/>
    </source>
</evidence>
<feature type="chain" id="PRO_5042288763" evidence="1">
    <location>
        <begin position="22"/>
        <end position="180"/>
    </location>
</feature>
<reference evidence="3" key="1">
    <citation type="submission" date="2022-08" db="EMBL/GenBank/DDBJ databases">
        <title>Genome sequencing of akame (Lates japonicus).</title>
        <authorList>
            <person name="Hashiguchi Y."/>
            <person name="Takahashi H."/>
        </authorList>
    </citation>
    <scope>NUCLEOTIDE SEQUENCE</scope>
    <source>
        <strain evidence="3">Kochi</strain>
    </source>
</reference>
<dbReference type="Gene3D" id="1.20.1050.20">
    <property type="entry name" value="STAT transcription factor, all-alpha domain"/>
    <property type="match status" value="1"/>
</dbReference>
<keyword evidence="4" id="KW-1185">Reference proteome</keyword>
<organism evidence="3 4">
    <name type="scientific">Lates japonicus</name>
    <name type="common">Japanese lates</name>
    <dbReference type="NCBI Taxonomy" id="270547"/>
    <lineage>
        <taxon>Eukaryota</taxon>
        <taxon>Metazoa</taxon>
        <taxon>Chordata</taxon>
        <taxon>Craniata</taxon>
        <taxon>Vertebrata</taxon>
        <taxon>Euteleostomi</taxon>
        <taxon>Actinopterygii</taxon>
        <taxon>Neopterygii</taxon>
        <taxon>Teleostei</taxon>
        <taxon>Neoteleostei</taxon>
        <taxon>Acanthomorphata</taxon>
        <taxon>Carangaria</taxon>
        <taxon>Carangaria incertae sedis</taxon>
        <taxon>Centropomidae</taxon>
        <taxon>Lates</taxon>
    </lineage>
</organism>
<dbReference type="Proteomes" id="UP001279410">
    <property type="component" value="Unassembled WGS sequence"/>
</dbReference>
<evidence type="ECO:0000313" key="4">
    <source>
        <dbReference type="Proteomes" id="UP001279410"/>
    </source>
</evidence>
<accession>A0AAD3RCW4</accession>
<dbReference type="AlphaFoldDB" id="A0AAD3RCW4"/>
<evidence type="ECO:0000313" key="3">
    <source>
        <dbReference type="EMBL" id="GLD63360.1"/>
    </source>
</evidence>